<dbReference type="eggNOG" id="ENOG502ZR35">
    <property type="taxonomic scope" value="Bacteria"/>
</dbReference>
<dbReference type="STRING" id="384676.PSEEN4272"/>
<dbReference type="AlphaFoldDB" id="Q1I5X6"/>
<organism evidence="1 2">
    <name type="scientific">Pseudomonas entomophila (strain L48)</name>
    <dbReference type="NCBI Taxonomy" id="384676"/>
    <lineage>
        <taxon>Bacteria</taxon>
        <taxon>Pseudomonadati</taxon>
        <taxon>Pseudomonadota</taxon>
        <taxon>Gammaproteobacteria</taxon>
        <taxon>Pseudomonadales</taxon>
        <taxon>Pseudomonadaceae</taxon>
        <taxon>Pseudomonas</taxon>
    </lineage>
</organism>
<evidence type="ECO:0000313" key="2">
    <source>
        <dbReference type="Proteomes" id="UP000000658"/>
    </source>
</evidence>
<protein>
    <submittedName>
        <fullName evidence="1">Putative type II secretion system protein N</fullName>
    </submittedName>
</protein>
<sequence length="191" mass="20962">MSGLPAEGVMGSLWQGQAMRLGAVGPLRWELRPWRRDVQVWMGFQGQGWRLHASGWPWLWQAEVEALSAQSSVAQGYRLAGLWQGVLHMRGSGGRCREAQGRLEVNDLALVEPWSLGLGQGGIEMSCADGWQVSGYLAQDGQHRLAVSGDLLARRAQVSVEVQPNAALTPVLRGGQWLGAEALQGQREIRW</sequence>
<reference evidence="1 2" key="1">
    <citation type="journal article" date="2006" name="Nat. Biotechnol.">
        <title>Complete genome sequence of the entomopathogenic and metabolically versatile soil bacterium Pseudomonas entomophila.</title>
        <authorList>
            <person name="Vodovar N."/>
            <person name="Vallenet D."/>
            <person name="Cruveiller S."/>
            <person name="Rouy Z."/>
            <person name="Barbe V."/>
            <person name="Acosta C."/>
            <person name="Cattolico L."/>
            <person name="Jubin C."/>
            <person name="Lajus A."/>
            <person name="Segurens B."/>
            <person name="Vacherie B."/>
            <person name="Wincker P."/>
            <person name="Weissenbach J."/>
            <person name="Lemaitre B."/>
            <person name="Medigue C."/>
            <person name="Boccard F."/>
        </authorList>
    </citation>
    <scope>NUCLEOTIDE SEQUENCE [LARGE SCALE GENOMIC DNA]</scope>
    <source>
        <strain evidence="1 2">L48</strain>
    </source>
</reference>
<dbReference type="HOGENOM" id="CLU_1304022_0_0_6"/>
<dbReference type="EMBL" id="CT573326">
    <property type="protein sequence ID" value="CAK16959.1"/>
    <property type="molecule type" value="Genomic_DNA"/>
</dbReference>
<gene>
    <name evidence="1" type="ordered locus">PSEEN4272</name>
</gene>
<dbReference type="Proteomes" id="UP000000658">
    <property type="component" value="Chromosome"/>
</dbReference>
<name>Q1I5X6_PSEE4</name>
<proteinExistence type="predicted"/>
<accession>Q1I5X6</accession>
<dbReference type="KEGG" id="pen:PSEEN4272"/>
<evidence type="ECO:0000313" key="1">
    <source>
        <dbReference type="EMBL" id="CAK16959.1"/>
    </source>
</evidence>